<dbReference type="PANTHER" id="PTHR19431">
    <property type="entry name" value="60S RIBOSOMAL PROTEIN L4"/>
    <property type="match status" value="1"/>
</dbReference>
<evidence type="ECO:0000313" key="7">
    <source>
        <dbReference type="Proteomes" id="UP000011087"/>
    </source>
</evidence>
<keyword evidence="3" id="KW-0687">Ribonucleoprotein</keyword>
<evidence type="ECO:0000259" key="4">
    <source>
        <dbReference type="Pfam" id="PF14374"/>
    </source>
</evidence>
<dbReference type="OMA" id="ALYGTWR"/>
<keyword evidence="2 5" id="KW-0689">Ribosomal protein</keyword>
<proteinExistence type="inferred from homology"/>
<dbReference type="eggNOG" id="KOG1475">
    <property type="taxonomic scope" value="Eukaryota"/>
</dbReference>
<accession>L1IKX5</accession>
<dbReference type="Proteomes" id="UP000011087">
    <property type="component" value="Unassembled WGS sequence"/>
</dbReference>
<dbReference type="RefSeq" id="XP_005823866.1">
    <property type="nucleotide sequence ID" value="XM_005823809.1"/>
</dbReference>
<name>L1IKX5_GUITC</name>
<dbReference type="InterPro" id="IPR025755">
    <property type="entry name" value="Ribos_uL4_C_dom"/>
</dbReference>
<dbReference type="Pfam" id="PF14374">
    <property type="entry name" value="Ribos_L4_asso_C"/>
    <property type="match status" value="1"/>
</dbReference>
<dbReference type="GO" id="GO:0003735">
    <property type="term" value="F:structural constituent of ribosome"/>
    <property type="evidence" value="ECO:0007669"/>
    <property type="project" value="InterPro"/>
</dbReference>
<evidence type="ECO:0000256" key="1">
    <source>
        <dbReference type="ARBA" id="ARBA00010528"/>
    </source>
</evidence>
<dbReference type="AlphaFoldDB" id="L1IKX5"/>
<reference evidence="5 7" key="1">
    <citation type="journal article" date="2012" name="Nature">
        <title>Algal genomes reveal evolutionary mosaicism and the fate of nucleomorphs.</title>
        <authorList>
            <consortium name="DOE Joint Genome Institute"/>
            <person name="Curtis B.A."/>
            <person name="Tanifuji G."/>
            <person name="Burki F."/>
            <person name="Gruber A."/>
            <person name="Irimia M."/>
            <person name="Maruyama S."/>
            <person name="Arias M.C."/>
            <person name="Ball S.G."/>
            <person name="Gile G.H."/>
            <person name="Hirakawa Y."/>
            <person name="Hopkins J.F."/>
            <person name="Kuo A."/>
            <person name="Rensing S.A."/>
            <person name="Schmutz J."/>
            <person name="Symeonidi A."/>
            <person name="Elias M."/>
            <person name="Eveleigh R.J."/>
            <person name="Herman E.K."/>
            <person name="Klute M.J."/>
            <person name="Nakayama T."/>
            <person name="Obornik M."/>
            <person name="Reyes-Prieto A."/>
            <person name="Armbrust E.V."/>
            <person name="Aves S.J."/>
            <person name="Beiko R.G."/>
            <person name="Coutinho P."/>
            <person name="Dacks J.B."/>
            <person name="Durnford D.G."/>
            <person name="Fast N.M."/>
            <person name="Green B.R."/>
            <person name="Grisdale C.J."/>
            <person name="Hempel F."/>
            <person name="Henrissat B."/>
            <person name="Hoppner M.P."/>
            <person name="Ishida K."/>
            <person name="Kim E."/>
            <person name="Koreny L."/>
            <person name="Kroth P.G."/>
            <person name="Liu Y."/>
            <person name="Malik S.B."/>
            <person name="Maier U.G."/>
            <person name="McRose D."/>
            <person name="Mock T."/>
            <person name="Neilson J.A."/>
            <person name="Onodera N.T."/>
            <person name="Poole A.M."/>
            <person name="Pritham E.J."/>
            <person name="Richards T.A."/>
            <person name="Rocap G."/>
            <person name="Roy S.W."/>
            <person name="Sarai C."/>
            <person name="Schaack S."/>
            <person name="Shirato S."/>
            <person name="Slamovits C.H."/>
            <person name="Spencer D.F."/>
            <person name="Suzuki S."/>
            <person name="Worden A.Z."/>
            <person name="Zauner S."/>
            <person name="Barry K."/>
            <person name="Bell C."/>
            <person name="Bharti A.K."/>
            <person name="Crow J.A."/>
            <person name="Grimwood J."/>
            <person name="Kramer R."/>
            <person name="Lindquist E."/>
            <person name="Lucas S."/>
            <person name="Salamov A."/>
            <person name="McFadden G.I."/>
            <person name="Lane C.E."/>
            <person name="Keeling P.J."/>
            <person name="Gray M.W."/>
            <person name="Grigoriev I.V."/>
            <person name="Archibald J.M."/>
        </authorList>
    </citation>
    <scope>NUCLEOTIDE SEQUENCE</scope>
    <source>
        <strain evidence="5 7">CCMP2712</strain>
    </source>
</reference>
<evidence type="ECO:0000313" key="6">
    <source>
        <dbReference type="EnsemblProtists" id="EKX36886"/>
    </source>
</evidence>
<keyword evidence="7" id="KW-1185">Reference proteome</keyword>
<dbReference type="STRING" id="905079.L1IKX5"/>
<dbReference type="GO" id="GO:0005840">
    <property type="term" value="C:ribosome"/>
    <property type="evidence" value="ECO:0007669"/>
    <property type="project" value="UniProtKB-KW"/>
</dbReference>
<dbReference type="PROSITE" id="PS00939">
    <property type="entry name" value="RIBOSOMAL_L1E"/>
    <property type="match status" value="1"/>
</dbReference>
<evidence type="ECO:0000313" key="5">
    <source>
        <dbReference type="EMBL" id="EKX36886.1"/>
    </source>
</evidence>
<dbReference type="SUPFAM" id="SSF52166">
    <property type="entry name" value="Ribosomal protein L4"/>
    <property type="match status" value="1"/>
</dbReference>
<dbReference type="Pfam" id="PF00573">
    <property type="entry name" value="Ribosomal_L4"/>
    <property type="match status" value="1"/>
</dbReference>
<dbReference type="PaxDb" id="55529-EKX36886"/>
<dbReference type="OrthoDB" id="10259785at2759"/>
<sequence length="399" mass="44148">MSATEEGKSVGSLPLPHVLLTPIRQDIVHRVHTNMAKNKRQPYAVNSKAGMQQSAISWGTGRAVSRIPRICGGGTHRSGQGAFGNMCRGGRMFNPTKTWRKWTAKTNTNERRVAVCSALAASSVPALLMARGHRVNNVSEVPLVVSNEIESYTKTKHALDLLKLIKAMDDIEHVKDSRKIRRGKGKMRNRRYVQRKGPLLVYANNNGIEQAFRNIPGLDIACVDRLNLLKLAPGGHLGRFVIWTQSAFEKLDSIFGSYDKPSEIKKTFTLPRSMMTNADLARIINSDEIQSKVRTAKAGFAKPSRKRNPLKNLGTMLKLNPYVAQLKRAEKAKNLVGEAKKKVLKPKVAAGVRKAAKKGKKTCEIKFCETLRADPKTPCAAFLDSYNKVEETLPTLGGQ</sequence>
<feature type="domain" description="Large ribosomal subunit protein uL4 C-terminal" evidence="4">
    <location>
        <begin position="266"/>
        <end position="334"/>
    </location>
</feature>
<gene>
    <name evidence="5" type="primary">RPL4e</name>
    <name evidence="5" type="ORF">GUITHDRAFT_155098</name>
</gene>
<evidence type="ECO:0000256" key="3">
    <source>
        <dbReference type="ARBA" id="ARBA00023274"/>
    </source>
</evidence>
<dbReference type="GO" id="GO:1990904">
    <property type="term" value="C:ribonucleoprotein complex"/>
    <property type="evidence" value="ECO:0007669"/>
    <property type="project" value="UniProtKB-KW"/>
</dbReference>
<comment type="similarity">
    <text evidence="1">Belongs to the universal ribosomal protein uL4 family.</text>
</comment>
<dbReference type="InterPro" id="IPR023574">
    <property type="entry name" value="Ribosomal_uL4_dom_sf"/>
</dbReference>
<dbReference type="EnsemblProtists" id="EKX36886">
    <property type="protein sequence ID" value="EKX36886"/>
    <property type="gene ID" value="GUITHDRAFT_155098"/>
</dbReference>
<reference evidence="7" key="2">
    <citation type="submission" date="2012-11" db="EMBL/GenBank/DDBJ databases">
        <authorList>
            <person name="Kuo A."/>
            <person name="Curtis B.A."/>
            <person name="Tanifuji G."/>
            <person name="Burki F."/>
            <person name="Gruber A."/>
            <person name="Irimia M."/>
            <person name="Maruyama S."/>
            <person name="Arias M.C."/>
            <person name="Ball S.G."/>
            <person name="Gile G.H."/>
            <person name="Hirakawa Y."/>
            <person name="Hopkins J.F."/>
            <person name="Rensing S.A."/>
            <person name="Schmutz J."/>
            <person name="Symeonidi A."/>
            <person name="Elias M."/>
            <person name="Eveleigh R.J."/>
            <person name="Herman E.K."/>
            <person name="Klute M.J."/>
            <person name="Nakayama T."/>
            <person name="Obornik M."/>
            <person name="Reyes-Prieto A."/>
            <person name="Armbrust E.V."/>
            <person name="Aves S.J."/>
            <person name="Beiko R.G."/>
            <person name="Coutinho P."/>
            <person name="Dacks J.B."/>
            <person name="Durnford D.G."/>
            <person name="Fast N.M."/>
            <person name="Green B.R."/>
            <person name="Grisdale C."/>
            <person name="Hempe F."/>
            <person name="Henrissat B."/>
            <person name="Hoppner M.P."/>
            <person name="Ishida K.-I."/>
            <person name="Kim E."/>
            <person name="Koreny L."/>
            <person name="Kroth P.G."/>
            <person name="Liu Y."/>
            <person name="Malik S.-B."/>
            <person name="Maier U.G."/>
            <person name="McRose D."/>
            <person name="Mock T."/>
            <person name="Neilson J.A."/>
            <person name="Onodera N.T."/>
            <person name="Poole A.M."/>
            <person name="Pritham E.J."/>
            <person name="Richards T.A."/>
            <person name="Rocap G."/>
            <person name="Roy S.W."/>
            <person name="Sarai C."/>
            <person name="Schaack S."/>
            <person name="Shirato S."/>
            <person name="Slamovits C.H."/>
            <person name="Spencer D.F."/>
            <person name="Suzuki S."/>
            <person name="Worden A.Z."/>
            <person name="Zauner S."/>
            <person name="Barry K."/>
            <person name="Bell C."/>
            <person name="Bharti A.K."/>
            <person name="Crow J.A."/>
            <person name="Grimwood J."/>
            <person name="Kramer R."/>
            <person name="Lindquist E."/>
            <person name="Lucas S."/>
            <person name="Salamov A."/>
            <person name="McFadden G.I."/>
            <person name="Lane C.E."/>
            <person name="Keeling P.J."/>
            <person name="Gray M.W."/>
            <person name="Grigoriev I.V."/>
            <person name="Archibald J.M."/>
        </authorList>
    </citation>
    <scope>NUCLEOTIDE SEQUENCE</scope>
    <source>
        <strain evidence="7">CCMP2712</strain>
    </source>
</reference>
<dbReference type="FunFam" id="3.40.1370.10:FF:000002">
    <property type="entry name" value="60S ribosomal protein L4"/>
    <property type="match status" value="1"/>
</dbReference>
<dbReference type="EMBL" id="JH993066">
    <property type="protein sequence ID" value="EKX36886.1"/>
    <property type="molecule type" value="Genomic_DNA"/>
</dbReference>
<dbReference type="GO" id="GO:0006412">
    <property type="term" value="P:translation"/>
    <property type="evidence" value="ECO:0007669"/>
    <property type="project" value="InterPro"/>
</dbReference>
<dbReference type="KEGG" id="gtt:GUITHDRAFT_155098"/>
<evidence type="ECO:0000256" key="2">
    <source>
        <dbReference type="ARBA" id="ARBA00022980"/>
    </source>
</evidence>
<dbReference type="InterPro" id="IPR013000">
    <property type="entry name" value="Ribosomal_uL4_euk/arc_CS"/>
</dbReference>
<dbReference type="Gene3D" id="3.40.1370.10">
    <property type="match status" value="1"/>
</dbReference>
<dbReference type="InterPro" id="IPR045240">
    <property type="entry name" value="Ribosomal_uL4_euk/arch"/>
</dbReference>
<dbReference type="GeneID" id="17293652"/>
<dbReference type="HOGENOM" id="CLU_026535_4_0_1"/>
<protein>
    <submittedName>
        <fullName evidence="5">Large subunit ribosomal protein L4e, cytoplasmic</fullName>
    </submittedName>
</protein>
<reference evidence="6" key="3">
    <citation type="submission" date="2016-03" db="UniProtKB">
        <authorList>
            <consortium name="EnsemblProtists"/>
        </authorList>
    </citation>
    <scope>IDENTIFICATION</scope>
</reference>
<organism evidence="5">
    <name type="scientific">Guillardia theta (strain CCMP2712)</name>
    <name type="common">Cryptophyte</name>
    <dbReference type="NCBI Taxonomy" id="905079"/>
    <lineage>
        <taxon>Eukaryota</taxon>
        <taxon>Cryptophyceae</taxon>
        <taxon>Pyrenomonadales</taxon>
        <taxon>Geminigeraceae</taxon>
        <taxon>Guillardia</taxon>
    </lineage>
</organism>
<dbReference type="InterPro" id="IPR002136">
    <property type="entry name" value="Ribosomal_uL4"/>
</dbReference>